<dbReference type="SUPFAM" id="SSF118375">
    <property type="entry name" value="Synuclein"/>
    <property type="match status" value="1"/>
</dbReference>
<dbReference type="GO" id="GO:1903136">
    <property type="term" value="F:cuprous ion binding"/>
    <property type="evidence" value="ECO:0007669"/>
    <property type="project" value="TreeGrafter"/>
</dbReference>
<dbReference type="PRINTS" id="PR01213">
    <property type="entry name" value="BSYNUCLEIN"/>
</dbReference>
<proteinExistence type="inferred from homology"/>
<feature type="region of interest" description="Disordered" evidence="2">
    <location>
        <begin position="53"/>
        <end position="99"/>
    </location>
</feature>
<comment type="caution">
    <text evidence="3">The sequence shown here is derived from an EMBL/GenBank/DDBJ whole genome shotgun (WGS) entry which is preliminary data.</text>
</comment>
<evidence type="ECO:0000313" key="4">
    <source>
        <dbReference type="Proteomes" id="UP000664940"/>
    </source>
</evidence>
<dbReference type="GO" id="GO:0043025">
    <property type="term" value="C:neuronal cell body"/>
    <property type="evidence" value="ECO:0007669"/>
    <property type="project" value="TreeGrafter"/>
</dbReference>
<dbReference type="Pfam" id="PF01387">
    <property type="entry name" value="Synuclein"/>
    <property type="match status" value="1"/>
</dbReference>
<dbReference type="GO" id="GO:0005737">
    <property type="term" value="C:cytoplasm"/>
    <property type="evidence" value="ECO:0007669"/>
    <property type="project" value="InterPro"/>
</dbReference>
<accession>A0A834DJA4</accession>
<dbReference type="GO" id="GO:0048488">
    <property type="term" value="P:synaptic vesicle endocytosis"/>
    <property type="evidence" value="ECO:0007669"/>
    <property type="project" value="TreeGrafter"/>
</dbReference>
<evidence type="ECO:0000256" key="1">
    <source>
        <dbReference type="ARBA" id="ARBA00009147"/>
    </source>
</evidence>
<evidence type="ECO:0000256" key="2">
    <source>
        <dbReference type="SAM" id="MobiDB-lite"/>
    </source>
</evidence>
<gene>
    <name evidence="3" type="ORF">HJG60_017819</name>
</gene>
<dbReference type="PANTHER" id="PTHR13820:SF4">
    <property type="entry name" value="BETA-SYNUCLEIN"/>
    <property type="match status" value="1"/>
</dbReference>
<comment type="similarity">
    <text evidence="1">Belongs to the synuclein family.</text>
</comment>
<feature type="compositionally biased region" description="Basic and acidic residues" evidence="2">
    <location>
        <begin position="53"/>
        <end position="62"/>
    </location>
</feature>
<sequence length="99" mass="10649">MEKGLGSKTREGVVQGVASVAEKTKEQASHLGGAVFSGAGNIAAATGLVKREEFPTDLKPEEVAQEAAEEPLIEPLMEPEGESYEELPQEEYQEYEPEA</sequence>
<dbReference type="GO" id="GO:0007268">
    <property type="term" value="P:chemical synaptic transmission"/>
    <property type="evidence" value="ECO:0007669"/>
    <property type="project" value="TreeGrafter"/>
</dbReference>
<reference evidence="3 4" key="1">
    <citation type="journal article" date="2020" name="Nature">
        <title>Six reference-quality genomes reveal evolution of bat adaptations.</title>
        <authorList>
            <person name="Jebb D."/>
            <person name="Huang Z."/>
            <person name="Pippel M."/>
            <person name="Hughes G.M."/>
            <person name="Lavrichenko K."/>
            <person name="Devanna P."/>
            <person name="Winkler S."/>
            <person name="Jermiin L.S."/>
            <person name="Skirmuntt E.C."/>
            <person name="Katzourakis A."/>
            <person name="Burkitt-Gray L."/>
            <person name="Ray D.A."/>
            <person name="Sullivan K.A.M."/>
            <person name="Roscito J.G."/>
            <person name="Kirilenko B.M."/>
            <person name="Davalos L.M."/>
            <person name="Corthals A.P."/>
            <person name="Power M.L."/>
            <person name="Jones G."/>
            <person name="Ransome R.D."/>
            <person name="Dechmann D.K.N."/>
            <person name="Locatelli A.G."/>
            <person name="Puechmaille S.J."/>
            <person name="Fedrigo O."/>
            <person name="Jarvis E.D."/>
            <person name="Hiller M."/>
            <person name="Vernes S.C."/>
            <person name="Myers E.W."/>
            <person name="Teeling E.C."/>
        </authorList>
    </citation>
    <scope>NUCLEOTIDE SEQUENCE [LARGE SCALE GENOMIC DNA]</scope>
    <source>
        <strain evidence="3">Bat1K_MPI-CBG_1</strain>
    </source>
</reference>
<dbReference type="GO" id="GO:0043679">
    <property type="term" value="C:axon terminus"/>
    <property type="evidence" value="ECO:0007669"/>
    <property type="project" value="TreeGrafter"/>
</dbReference>
<dbReference type="AlphaFoldDB" id="A0A834DJA4"/>
<name>A0A834DJA4_9CHIR</name>
<organism evidence="3 4">
    <name type="scientific">Phyllostomus discolor</name>
    <name type="common">pale spear-nosed bat</name>
    <dbReference type="NCBI Taxonomy" id="89673"/>
    <lineage>
        <taxon>Eukaryota</taxon>
        <taxon>Metazoa</taxon>
        <taxon>Chordata</taxon>
        <taxon>Craniata</taxon>
        <taxon>Vertebrata</taxon>
        <taxon>Euteleostomi</taxon>
        <taxon>Mammalia</taxon>
        <taxon>Eutheria</taxon>
        <taxon>Laurasiatheria</taxon>
        <taxon>Chiroptera</taxon>
        <taxon>Yangochiroptera</taxon>
        <taxon>Phyllostomidae</taxon>
        <taxon>Phyllostominae</taxon>
        <taxon>Phyllostomus</taxon>
    </lineage>
</organism>
<dbReference type="Gene3D" id="1.10.287.700">
    <property type="entry name" value="Helix hairpin bin"/>
    <property type="match status" value="1"/>
</dbReference>
<dbReference type="EMBL" id="JABVXQ010000013">
    <property type="protein sequence ID" value="KAF6083061.1"/>
    <property type="molecule type" value="Genomic_DNA"/>
</dbReference>
<dbReference type="PANTHER" id="PTHR13820">
    <property type="entry name" value="SYNUCLEIN"/>
    <property type="match status" value="1"/>
</dbReference>
<dbReference type="InterPro" id="IPR001058">
    <property type="entry name" value="Synuclein"/>
</dbReference>
<feature type="compositionally biased region" description="Acidic residues" evidence="2">
    <location>
        <begin position="63"/>
        <end position="99"/>
    </location>
</feature>
<dbReference type="Proteomes" id="UP000664940">
    <property type="component" value="Unassembled WGS sequence"/>
</dbReference>
<protein>
    <submittedName>
        <fullName evidence="3">Synuclein beta</fullName>
    </submittedName>
</protein>
<evidence type="ECO:0000313" key="3">
    <source>
        <dbReference type="EMBL" id="KAF6083061.1"/>
    </source>
</evidence>
<dbReference type="InterPro" id="IPR002461">
    <property type="entry name" value="Synuclein_beta"/>
</dbReference>
<dbReference type="GO" id="GO:0050808">
    <property type="term" value="P:synapse organization"/>
    <property type="evidence" value="ECO:0007669"/>
    <property type="project" value="TreeGrafter"/>
</dbReference>